<dbReference type="EMBL" id="QHKO01000001">
    <property type="protein sequence ID" value="RAL24846.1"/>
    <property type="molecule type" value="Genomic_DNA"/>
</dbReference>
<dbReference type="AlphaFoldDB" id="A0A328CAX9"/>
<gene>
    <name evidence="2" type="ORF">DL240_01145</name>
</gene>
<keyword evidence="3" id="KW-1185">Reference proteome</keyword>
<reference evidence="2 3" key="1">
    <citation type="submission" date="2018-05" db="EMBL/GenBank/DDBJ databases">
        <title>Lujinxingia marina gen. nov. sp. nov., a new facultative anaerobic member of the class Deltaproteobacteria, and proposal of Lujinxingaceae fam. nov.</title>
        <authorList>
            <person name="Li C.-M."/>
        </authorList>
    </citation>
    <scope>NUCLEOTIDE SEQUENCE [LARGE SCALE GENOMIC DNA]</scope>
    <source>
        <strain evidence="2 3">B210</strain>
    </source>
</reference>
<evidence type="ECO:0000313" key="3">
    <source>
        <dbReference type="Proteomes" id="UP000249169"/>
    </source>
</evidence>
<dbReference type="Proteomes" id="UP000249169">
    <property type="component" value="Unassembled WGS sequence"/>
</dbReference>
<evidence type="ECO:0000256" key="1">
    <source>
        <dbReference type="SAM" id="MobiDB-lite"/>
    </source>
</evidence>
<dbReference type="RefSeq" id="WP_111728018.1">
    <property type="nucleotide sequence ID" value="NZ_QHKO01000001.1"/>
</dbReference>
<accession>A0A328CAX9</accession>
<sequence length="135" mass="14968">MQKSAGSTERAESGGEEGLTGAVLTQRVEVATLQVDRACSTHRVNEDDMMKRALVGLVLAASMAWSGQAFAQNADGDELRSKFYNFEEMLVEGGFRSPDLVMTEAHHRVQFPHLRNLKTGFLPKIRESRADETLQ</sequence>
<protein>
    <submittedName>
        <fullName evidence="2">Uncharacterized protein</fullName>
    </submittedName>
</protein>
<organism evidence="2 3">
    <name type="scientific">Lujinxingia litoralis</name>
    <dbReference type="NCBI Taxonomy" id="2211119"/>
    <lineage>
        <taxon>Bacteria</taxon>
        <taxon>Deltaproteobacteria</taxon>
        <taxon>Bradymonadales</taxon>
        <taxon>Lujinxingiaceae</taxon>
        <taxon>Lujinxingia</taxon>
    </lineage>
</organism>
<comment type="caution">
    <text evidence="2">The sequence shown here is derived from an EMBL/GenBank/DDBJ whole genome shotgun (WGS) entry which is preliminary data.</text>
</comment>
<evidence type="ECO:0000313" key="2">
    <source>
        <dbReference type="EMBL" id="RAL24846.1"/>
    </source>
</evidence>
<proteinExistence type="predicted"/>
<name>A0A328CAX9_9DELT</name>
<feature type="region of interest" description="Disordered" evidence="1">
    <location>
        <begin position="1"/>
        <end position="21"/>
    </location>
</feature>
<dbReference type="OrthoDB" id="5516636at2"/>